<accession>A0A398BIY5</accession>
<dbReference type="GO" id="GO:0019867">
    <property type="term" value="C:outer membrane"/>
    <property type="evidence" value="ECO:0007669"/>
    <property type="project" value="InterPro"/>
</dbReference>
<dbReference type="EMBL" id="QWVT01000001">
    <property type="protein sequence ID" value="RID88971.1"/>
    <property type="molecule type" value="Genomic_DNA"/>
</dbReference>
<keyword evidence="1" id="KW-0732">Signal</keyword>
<dbReference type="InterPro" id="IPR059180">
    <property type="entry name" value="3D_YorM"/>
</dbReference>
<dbReference type="CDD" id="cd14667">
    <property type="entry name" value="3D_containing_proteins"/>
    <property type="match status" value="1"/>
</dbReference>
<dbReference type="PANTHER" id="PTHR39160">
    <property type="entry name" value="CELL WALL-BINDING PROTEIN YOCH"/>
    <property type="match status" value="1"/>
</dbReference>
<feature type="region of interest" description="Disordered" evidence="2">
    <location>
        <begin position="1"/>
        <end position="23"/>
    </location>
</feature>
<evidence type="ECO:0000313" key="5">
    <source>
        <dbReference type="Proteomes" id="UP000265816"/>
    </source>
</evidence>
<dbReference type="InterPro" id="IPR010611">
    <property type="entry name" value="3D_dom"/>
</dbReference>
<feature type="compositionally biased region" description="Basic and acidic residues" evidence="2">
    <location>
        <begin position="7"/>
        <end position="23"/>
    </location>
</feature>
<evidence type="ECO:0000256" key="2">
    <source>
        <dbReference type="SAM" id="MobiDB-lite"/>
    </source>
</evidence>
<dbReference type="AlphaFoldDB" id="A0A398BIY5"/>
<evidence type="ECO:0000313" key="4">
    <source>
        <dbReference type="EMBL" id="RID88971.1"/>
    </source>
</evidence>
<evidence type="ECO:0000256" key="1">
    <source>
        <dbReference type="ARBA" id="ARBA00022729"/>
    </source>
</evidence>
<dbReference type="GO" id="GO:0004553">
    <property type="term" value="F:hydrolase activity, hydrolyzing O-glycosyl compounds"/>
    <property type="evidence" value="ECO:0007669"/>
    <property type="project" value="InterPro"/>
</dbReference>
<proteinExistence type="predicted"/>
<dbReference type="Proteomes" id="UP000265816">
    <property type="component" value="Unassembled WGS sequence"/>
</dbReference>
<dbReference type="RefSeq" id="WP_119110883.1">
    <property type="nucleotide sequence ID" value="NZ_JABUHL010000003.1"/>
</dbReference>
<dbReference type="InterPro" id="IPR051933">
    <property type="entry name" value="Resuscitation_pf_RpfB"/>
</dbReference>
<name>A0A398BIY5_9BACI</name>
<dbReference type="Pfam" id="PF06725">
    <property type="entry name" value="3D"/>
    <property type="match status" value="1"/>
</dbReference>
<keyword evidence="5" id="KW-1185">Reference proteome</keyword>
<dbReference type="PANTHER" id="PTHR39160:SF4">
    <property type="entry name" value="RESUSCITATION-PROMOTING FACTOR RPFB"/>
    <property type="match status" value="1"/>
</dbReference>
<evidence type="ECO:0000259" key="3">
    <source>
        <dbReference type="Pfam" id="PF06725"/>
    </source>
</evidence>
<comment type="caution">
    <text evidence="4">The sequence shown here is derived from an EMBL/GenBank/DDBJ whole genome shotgun (WGS) entry which is preliminary data.</text>
</comment>
<gene>
    <name evidence="4" type="ORF">D1970_00270</name>
</gene>
<sequence length="128" mass="14225">MAKREKRREARDAHLRANTRSDRNVGSNQWLTFDATAYTAGPESTGKSPGDADYGITASGRHVRENHTIACPKSIALDTRMEIEGLGVRTCDDRGGAITDGRLDIYFEDVADAREFGRRTVRARIIEN</sequence>
<protein>
    <recommendedName>
        <fullName evidence="3">3D domain-containing protein</fullName>
    </recommendedName>
</protein>
<reference evidence="4 5" key="1">
    <citation type="submission" date="2018-08" db="EMBL/GenBank/DDBJ databases">
        <title>Bacillus jemisoniae sp. nov., Bacillus chryseoplanitiae sp. nov., Bacillus resnikiae sp. nov., and Bacillus frankliniae sp. nov., isolated from Viking spacecraft and associated surfaces.</title>
        <authorList>
            <person name="Seuylemezian A."/>
            <person name="Vaishampayan P."/>
        </authorList>
    </citation>
    <scope>NUCLEOTIDE SEQUENCE [LARGE SCALE GENOMIC DNA]</scope>
    <source>
        <strain evidence="4 5">JJ-247</strain>
    </source>
</reference>
<organism evidence="4 5">
    <name type="scientific">Mesobacillus zeae</name>
    <dbReference type="NCBI Taxonomy" id="1917180"/>
    <lineage>
        <taxon>Bacteria</taxon>
        <taxon>Bacillati</taxon>
        <taxon>Bacillota</taxon>
        <taxon>Bacilli</taxon>
        <taxon>Bacillales</taxon>
        <taxon>Bacillaceae</taxon>
        <taxon>Mesobacillus</taxon>
    </lineage>
</organism>
<feature type="domain" description="3D" evidence="3">
    <location>
        <begin position="69"/>
        <end position="126"/>
    </location>
</feature>
<dbReference type="GO" id="GO:0009254">
    <property type="term" value="P:peptidoglycan turnover"/>
    <property type="evidence" value="ECO:0007669"/>
    <property type="project" value="InterPro"/>
</dbReference>